<gene>
    <name evidence="9" type="primary">MDM12</name>
    <name evidence="12" type="ORF">CYBJADRAFT_133219</name>
</gene>
<dbReference type="HAMAP" id="MF_03104">
    <property type="entry name" value="Mdm12"/>
    <property type="match status" value="1"/>
</dbReference>
<comment type="subunit">
    <text evidence="9">Component of the ER-mitochondria encounter structure (ERMES) or MDM complex, composed of MMM1, MDM10, MDM12 and MDM34. A MMM1 homodimer associates with one molecule of MDM12 on each side in a pairwise head-to-tail manner, and the SMP-LTD domains of MMM1 and MDM12 generate a continuous hydrophobic tunnel for phospholipid trafficking.</text>
</comment>
<keyword evidence="3 9" id="KW-1000">Mitochondrion outer membrane</keyword>
<dbReference type="GO" id="GO:1990456">
    <property type="term" value="P:mitochondrion-endoplasmic reticulum membrane tethering"/>
    <property type="evidence" value="ECO:0007669"/>
    <property type="project" value="TreeGrafter"/>
</dbReference>
<dbReference type="CDD" id="cd21672">
    <property type="entry name" value="SMP_Mdm12"/>
    <property type="match status" value="1"/>
</dbReference>
<evidence type="ECO:0000256" key="3">
    <source>
        <dbReference type="ARBA" id="ARBA00022787"/>
    </source>
</evidence>
<feature type="domain" description="SMP-LTD" evidence="11">
    <location>
        <begin position="1"/>
        <end position="242"/>
    </location>
</feature>
<feature type="compositionally biased region" description="Acidic residues" evidence="10">
    <location>
        <begin position="242"/>
        <end position="254"/>
    </location>
</feature>
<dbReference type="PROSITE" id="PS51847">
    <property type="entry name" value="SMP"/>
    <property type="match status" value="1"/>
</dbReference>
<evidence type="ECO:0000256" key="6">
    <source>
        <dbReference type="ARBA" id="ARBA00023121"/>
    </source>
</evidence>
<evidence type="ECO:0000256" key="7">
    <source>
        <dbReference type="ARBA" id="ARBA00023128"/>
    </source>
</evidence>
<evidence type="ECO:0000313" key="13">
    <source>
        <dbReference type="Proteomes" id="UP000094389"/>
    </source>
</evidence>
<dbReference type="STRING" id="983966.A0A1E4RTR0"/>
<dbReference type="GeneID" id="30987494"/>
<dbReference type="OrthoDB" id="3356905at2759"/>
<feature type="compositionally biased region" description="Basic and acidic residues" evidence="10">
    <location>
        <begin position="262"/>
        <end position="276"/>
    </location>
</feature>
<dbReference type="GO" id="GO:0045040">
    <property type="term" value="P:protein insertion into mitochondrial outer membrane"/>
    <property type="evidence" value="ECO:0007669"/>
    <property type="project" value="UniProtKB-UniRule"/>
</dbReference>
<dbReference type="GO" id="GO:0005789">
    <property type="term" value="C:endoplasmic reticulum membrane"/>
    <property type="evidence" value="ECO:0007669"/>
    <property type="project" value="UniProtKB-SubCell"/>
</dbReference>
<dbReference type="AlphaFoldDB" id="A0A1E4RTR0"/>
<dbReference type="GO" id="GO:0008289">
    <property type="term" value="F:lipid binding"/>
    <property type="evidence" value="ECO:0007669"/>
    <property type="project" value="UniProtKB-KW"/>
</dbReference>
<dbReference type="InterPro" id="IPR031468">
    <property type="entry name" value="SMP_LBD"/>
</dbReference>
<keyword evidence="4 9" id="KW-0256">Endoplasmic reticulum</keyword>
<evidence type="ECO:0000256" key="2">
    <source>
        <dbReference type="ARBA" id="ARBA00022448"/>
    </source>
</evidence>
<dbReference type="GO" id="GO:0032865">
    <property type="term" value="C:ERMES complex"/>
    <property type="evidence" value="ECO:0007669"/>
    <property type="project" value="UniProtKB-UniRule"/>
</dbReference>
<keyword evidence="2" id="KW-0813">Transport</keyword>
<dbReference type="GO" id="GO:0015914">
    <property type="term" value="P:phospholipid transport"/>
    <property type="evidence" value="ECO:0007669"/>
    <property type="project" value="TreeGrafter"/>
</dbReference>
<keyword evidence="8 9" id="KW-0472">Membrane</keyword>
<reference evidence="12 13" key="1">
    <citation type="journal article" date="2016" name="Proc. Natl. Acad. Sci. U.S.A.">
        <title>Comparative genomics of biotechnologically important yeasts.</title>
        <authorList>
            <person name="Riley R."/>
            <person name="Haridas S."/>
            <person name="Wolfe K.H."/>
            <person name="Lopes M.R."/>
            <person name="Hittinger C.T."/>
            <person name="Goeker M."/>
            <person name="Salamov A.A."/>
            <person name="Wisecaver J.H."/>
            <person name="Long T.M."/>
            <person name="Calvey C.H."/>
            <person name="Aerts A.L."/>
            <person name="Barry K.W."/>
            <person name="Choi C."/>
            <person name="Clum A."/>
            <person name="Coughlan A.Y."/>
            <person name="Deshpande S."/>
            <person name="Douglass A.P."/>
            <person name="Hanson S.J."/>
            <person name="Klenk H.-P."/>
            <person name="LaButti K.M."/>
            <person name="Lapidus A."/>
            <person name="Lindquist E.A."/>
            <person name="Lipzen A.M."/>
            <person name="Meier-Kolthoff J.P."/>
            <person name="Ohm R.A."/>
            <person name="Otillar R.P."/>
            <person name="Pangilinan J.L."/>
            <person name="Peng Y."/>
            <person name="Rokas A."/>
            <person name="Rosa C.A."/>
            <person name="Scheuner C."/>
            <person name="Sibirny A.A."/>
            <person name="Slot J.C."/>
            <person name="Stielow J.B."/>
            <person name="Sun H."/>
            <person name="Kurtzman C.P."/>
            <person name="Blackwell M."/>
            <person name="Grigoriev I.V."/>
            <person name="Jeffries T.W."/>
        </authorList>
    </citation>
    <scope>NUCLEOTIDE SEQUENCE [LARGE SCALE GENOMIC DNA]</scope>
    <source>
        <strain evidence="13">ATCC 18201 / CBS 1600 / BCRC 20928 / JCM 3617 / NBRC 0987 / NRRL Y-1542</strain>
    </source>
</reference>
<protein>
    <recommendedName>
        <fullName evidence="9">Mitochondrial distribution and morphology protein 12</fullName>
    </recommendedName>
    <alternativeName>
        <fullName evidence="9">Mitochondrial inheritance component MDM12</fullName>
    </alternativeName>
</protein>
<comment type="subcellular location">
    <subcellularLocation>
        <location evidence="1">Membrane</location>
    </subcellularLocation>
    <subcellularLocation>
        <location evidence="9">Mitochondrion outer membrane</location>
        <topology evidence="9">Peripheral membrane protein</topology>
        <orientation evidence="9">Cytoplasmic side</orientation>
    </subcellularLocation>
    <subcellularLocation>
        <location evidence="9">Endoplasmic reticulum membrane</location>
        <topology evidence="9">Peripheral membrane protein</topology>
        <orientation evidence="9">Cytoplasmic side</orientation>
    </subcellularLocation>
    <text evidence="9">The ERMES/MDM complex localizes to a few discrete foci (around 10 per single cell), that represent mitochondria-endoplasmic reticulum junctions. These foci are often found next to mtDNA nucleoids.</text>
</comment>
<keyword evidence="13" id="KW-1185">Reference proteome</keyword>
<comment type="function">
    <text evidence="9">Component of the ERMES/MDM complex, which serves as a molecular tether to connect the endoplasmic reticulum (ER) and mitochondria. Components of this complex are involved in the control of mitochondrial shape and protein biogenesis, and function in nonvesicular lipid trafficking between the ER and mitochondria. MDM12 is required for the interaction of the ER-resident membrane protein MMM1 and the outer mitochondrial membrane-resident beta-barrel protein MDM10. The MDM12-MMM1 subcomplex functions in the major beta-barrel assembly pathway that is responsible for biogenesis of all mitochondrial outer membrane beta-barrel proteins, and acts in a late step after the SAM complex. The MDM10-MDM12-MMM1 subcomplex further acts in the TOM40-specific pathway after the action of the MDM12-MMM1 complex. Essential for establishing and maintaining the structure of mitochondria and maintenance of mtDNA nucleoids.</text>
</comment>
<organism evidence="12 13">
    <name type="scientific">Cyberlindnera jadinii (strain ATCC 18201 / CBS 1600 / BCRC 20928 / JCM 3617 / NBRC 0987 / NRRL Y-1542)</name>
    <name type="common">Torula yeast</name>
    <name type="synonym">Candida utilis</name>
    <dbReference type="NCBI Taxonomy" id="983966"/>
    <lineage>
        <taxon>Eukaryota</taxon>
        <taxon>Fungi</taxon>
        <taxon>Dikarya</taxon>
        <taxon>Ascomycota</taxon>
        <taxon>Saccharomycotina</taxon>
        <taxon>Saccharomycetes</taxon>
        <taxon>Phaffomycetales</taxon>
        <taxon>Phaffomycetaceae</taxon>
        <taxon>Cyberlindnera</taxon>
    </lineage>
</organism>
<dbReference type="Pfam" id="PF26544">
    <property type="entry name" value="Mdm12"/>
    <property type="match status" value="1"/>
</dbReference>
<evidence type="ECO:0000256" key="9">
    <source>
        <dbReference type="HAMAP-Rule" id="MF_03104"/>
    </source>
</evidence>
<dbReference type="PANTHER" id="PTHR28204">
    <property type="entry name" value="MITOCHONDRIAL DISTRIBUTION AND MORPHOLOGY PROTEIN 12"/>
    <property type="match status" value="1"/>
</dbReference>
<evidence type="ECO:0000256" key="4">
    <source>
        <dbReference type="ARBA" id="ARBA00022824"/>
    </source>
</evidence>
<sequence>MSIDIKWENLADDTQIVDSVVDALNSQLESVQLPDYLQNVRATRFSLGHIPPNITIRHIGDPFPEFSSDEPGVGSRRVDQGSNTSEVDTNDVHITEEDERTKGIQFLVELEYKGDMWIELQVDLLLNYPSPGFIKLPVKLKIVDLGIHSLAVIAHLDHQVYISFLCDVNDDEFDDILKNPTASRGKRIDIIRSMHIESEIGDDLDGSVLRNVGKVEKFLVEMMRGLLRDELGWPGWIHLDFRDDDDDDDEDQEQEAAPTQDGQHEDLHDDASDTTR</sequence>
<keyword evidence="5" id="KW-0445">Lipid transport</keyword>
<evidence type="ECO:0000256" key="10">
    <source>
        <dbReference type="SAM" id="MobiDB-lite"/>
    </source>
</evidence>
<feature type="region of interest" description="Disordered" evidence="10">
    <location>
        <begin position="67"/>
        <end position="88"/>
    </location>
</feature>
<dbReference type="EMBL" id="KV453961">
    <property type="protein sequence ID" value="ODV70618.1"/>
    <property type="molecule type" value="Genomic_DNA"/>
</dbReference>
<accession>A0A1E4RTR0</accession>
<evidence type="ECO:0000256" key="5">
    <source>
        <dbReference type="ARBA" id="ARBA00023055"/>
    </source>
</evidence>
<evidence type="ECO:0000313" key="12">
    <source>
        <dbReference type="EMBL" id="ODV70618.1"/>
    </source>
</evidence>
<comment type="similarity">
    <text evidence="9">Belongs to the MDM12 family.</text>
</comment>
<dbReference type="RefSeq" id="XP_020067657.1">
    <property type="nucleotide sequence ID" value="XM_020213098.1"/>
</dbReference>
<dbReference type="InterPro" id="IPR027532">
    <property type="entry name" value="Mdm12"/>
</dbReference>
<evidence type="ECO:0000256" key="8">
    <source>
        <dbReference type="ARBA" id="ARBA00023136"/>
    </source>
</evidence>
<name>A0A1E4RTR0_CYBJN</name>
<evidence type="ECO:0000259" key="11">
    <source>
        <dbReference type="PROSITE" id="PS51847"/>
    </source>
</evidence>
<dbReference type="PANTHER" id="PTHR28204:SF1">
    <property type="entry name" value="MITOCHONDRIAL DISTRIBUTION AND MORPHOLOGY PROTEIN 12"/>
    <property type="match status" value="1"/>
</dbReference>
<keyword evidence="6" id="KW-0446">Lipid-binding</keyword>
<evidence type="ECO:0000256" key="1">
    <source>
        <dbReference type="ARBA" id="ARBA00004370"/>
    </source>
</evidence>
<dbReference type="Proteomes" id="UP000094389">
    <property type="component" value="Unassembled WGS sequence"/>
</dbReference>
<proteinExistence type="inferred from homology"/>
<keyword evidence="7 9" id="KW-0496">Mitochondrion</keyword>
<feature type="region of interest" description="Disordered" evidence="10">
    <location>
        <begin position="242"/>
        <end position="276"/>
    </location>
</feature>
<dbReference type="OMA" id="AAWPSWI"/>